<dbReference type="EMBL" id="LXQA010023513">
    <property type="protein sequence ID" value="MCH92813.1"/>
    <property type="molecule type" value="Genomic_DNA"/>
</dbReference>
<evidence type="ECO:0000313" key="3">
    <source>
        <dbReference type="Proteomes" id="UP000265520"/>
    </source>
</evidence>
<keyword evidence="2" id="KW-0687">Ribonucleoprotein</keyword>
<dbReference type="Pfam" id="PF13456">
    <property type="entry name" value="RVT_3"/>
    <property type="match status" value="1"/>
</dbReference>
<proteinExistence type="predicted"/>
<dbReference type="InterPro" id="IPR052929">
    <property type="entry name" value="RNase_H-like_EbsB-rel"/>
</dbReference>
<dbReference type="Proteomes" id="UP000265520">
    <property type="component" value="Unassembled WGS sequence"/>
</dbReference>
<dbReference type="GO" id="GO:0004523">
    <property type="term" value="F:RNA-DNA hybrid ribonuclease activity"/>
    <property type="evidence" value="ECO:0007669"/>
    <property type="project" value="InterPro"/>
</dbReference>
<feature type="domain" description="RNase H type-1" evidence="1">
    <location>
        <begin position="132"/>
        <end position="193"/>
    </location>
</feature>
<reference evidence="2 3" key="1">
    <citation type="journal article" date="2018" name="Front. Plant Sci.">
        <title>Red Clover (Trifolium pratense) and Zigzag Clover (T. medium) - A Picture of Genomic Similarities and Differences.</title>
        <authorList>
            <person name="Dluhosova J."/>
            <person name="Istvanek J."/>
            <person name="Nedelnik J."/>
            <person name="Repkova J."/>
        </authorList>
    </citation>
    <scope>NUCLEOTIDE SEQUENCE [LARGE SCALE GENOMIC DNA]</scope>
    <source>
        <strain evidence="3">cv. 10/8</strain>
        <tissue evidence="2">Leaf</tissue>
    </source>
</reference>
<keyword evidence="3" id="KW-1185">Reference proteome</keyword>
<evidence type="ECO:0000313" key="2">
    <source>
        <dbReference type="EMBL" id="MCH92813.1"/>
    </source>
</evidence>
<organism evidence="2 3">
    <name type="scientific">Trifolium medium</name>
    <dbReference type="NCBI Taxonomy" id="97028"/>
    <lineage>
        <taxon>Eukaryota</taxon>
        <taxon>Viridiplantae</taxon>
        <taxon>Streptophyta</taxon>
        <taxon>Embryophyta</taxon>
        <taxon>Tracheophyta</taxon>
        <taxon>Spermatophyta</taxon>
        <taxon>Magnoliopsida</taxon>
        <taxon>eudicotyledons</taxon>
        <taxon>Gunneridae</taxon>
        <taxon>Pentapetalae</taxon>
        <taxon>rosids</taxon>
        <taxon>fabids</taxon>
        <taxon>Fabales</taxon>
        <taxon>Fabaceae</taxon>
        <taxon>Papilionoideae</taxon>
        <taxon>50 kb inversion clade</taxon>
        <taxon>NPAAA clade</taxon>
        <taxon>Hologalegina</taxon>
        <taxon>IRL clade</taxon>
        <taxon>Trifolieae</taxon>
        <taxon>Trifolium</taxon>
    </lineage>
</organism>
<dbReference type="GO" id="GO:0003676">
    <property type="term" value="F:nucleic acid binding"/>
    <property type="evidence" value="ECO:0007669"/>
    <property type="project" value="InterPro"/>
</dbReference>
<dbReference type="GO" id="GO:0005840">
    <property type="term" value="C:ribosome"/>
    <property type="evidence" value="ECO:0007669"/>
    <property type="project" value="UniProtKB-KW"/>
</dbReference>
<accession>A0A392MZQ7</accession>
<dbReference type="InterPro" id="IPR002156">
    <property type="entry name" value="RNaseH_domain"/>
</dbReference>
<comment type="caution">
    <text evidence="2">The sequence shown here is derived from an EMBL/GenBank/DDBJ whole genome shotgun (WGS) entry which is preliminary data.</text>
</comment>
<keyword evidence="2" id="KW-0689">Ribosomal protein</keyword>
<evidence type="ECO:0000259" key="1">
    <source>
        <dbReference type="Pfam" id="PF13456"/>
    </source>
</evidence>
<dbReference type="AlphaFoldDB" id="A0A392MZQ7"/>
<name>A0A392MZQ7_9FABA</name>
<dbReference type="PANTHER" id="PTHR47074:SF48">
    <property type="entry name" value="POLYNUCLEOTIDYL TRANSFERASE, RIBONUCLEASE H-LIKE SUPERFAMILY PROTEIN"/>
    <property type="match status" value="1"/>
</dbReference>
<protein>
    <submittedName>
        <fullName evidence="2">60S ribosomal protein L23</fullName>
    </submittedName>
</protein>
<sequence length="193" mass="22593">MEGEDKVVWKHDNKGVYTVKSAYLFAINTLIDSEHYKDVYRRGIAFKAKEYSVPIYARTVNQHMKMIGTYLNEKIWEEKTHPVRVEIHMARDMLCQWRNVRQQEDIAQNRDSNNNIQWQPPMIGEVKCNVGAAFFNEQHKLGIGMCIRNDRGMFVRARTKWLHGCPPPVEAEAWALKEAITWMGELEISRVVI</sequence>
<dbReference type="PANTHER" id="PTHR47074">
    <property type="entry name" value="BNAC02G40300D PROTEIN"/>
    <property type="match status" value="1"/>
</dbReference>